<proteinExistence type="predicted"/>
<dbReference type="AlphaFoldDB" id="A0A8X8XFC6"/>
<evidence type="ECO:0000256" key="1">
    <source>
        <dbReference type="SAM" id="Phobius"/>
    </source>
</evidence>
<evidence type="ECO:0000313" key="2">
    <source>
        <dbReference type="EMBL" id="KAG6411829.1"/>
    </source>
</evidence>
<comment type="caution">
    <text evidence="2">The sequence shown here is derived from an EMBL/GenBank/DDBJ whole genome shotgun (WGS) entry which is preliminary data.</text>
</comment>
<name>A0A8X8XFC6_SALSN</name>
<sequence>MAKATGLRAVADSLRGSKSEEAATVLREAAEIFDAIDKVKSAAECFYELGEFERAGRLTFKLCMGNHFDLGLQYIEKWKQDALSNDIIMVRLTESCRKSKRNFLKSLDCIEDLLVLEEELGNFNEASAIAKTLGHTLRERIGMNQVSGGSLVYLWNLVKFFLDSKLFNLSFGDSKKLQSFVDQCTEYFEFHFPLDTRGSLSENMISLRETELSRSLLEESVIRNIDAKGELTSGQIGRAVMTMLGDLPSQTDSTKEAKSGESIGNVSNSQCVQESSLRCSREAMGQALLKALEETYNMNWRVYDYISPHCFIYLVERMLILAPHPRGFFFTTKSSFVEYLVMVDQFLCNMIVTVEWIQKSGINCNYYLPVILLRSVMILCVLCINWGINFDIFNQKMSQNNIARHLPKLFCDAFRPRRRGYDQFVSAVATAFKLIGDPLVIVVLGDTNCSFSYPDAVLLDLRSFSCRADIMKTQHSMIG</sequence>
<organism evidence="2">
    <name type="scientific">Salvia splendens</name>
    <name type="common">Scarlet sage</name>
    <dbReference type="NCBI Taxonomy" id="180675"/>
    <lineage>
        <taxon>Eukaryota</taxon>
        <taxon>Viridiplantae</taxon>
        <taxon>Streptophyta</taxon>
        <taxon>Embryophyta</taxon>
        <taxon>Tracheophyta</taxon>
        <taxon>Spermatophyta</taxon>
        <taxon>Magnoliopsida</taxon>
        <taxon>eudicotyledons</taxon>
        <taxon>Gunneridae</taxon>
        <taxon>Pentapetalae</taxon>
        <taxon>asterids</taxon>
        <taxon>lamiids</taxon>
        <taxon>Lamiales</taxon>
        <taxon>Lamiaceae</taxon>
        <taxon>Nepetoideae</taxon>
        <taxon>Mentheae</taxon>
        <taxon>Salviinae</taxon>
        <taxon>Salvia</taxon>
        <taxon>Salvia subgen. Calosphace</taxon>
        <taxon>core Calosphace</taxon>
    </lineage>
</organism>
<dbReference type="InterPro" id="IPR039904">
    <property type="entry name" value="TRANK1"/>
</dbReference>
<protein>
    <submittedName>
        <fullName evidence="2">Uncharacterized protein</fullName>
    </submittedName>
</protein>
<reference evidence="2" key="2">
    <citation type="submission" date="2020-08" db="EMBL/GenBank/DDBJ databases">
        <title>Plant Genome Project.</title>
        <authorList>
            <person name="Zhang R.-G."/>
        </authorList>
    </citation>
    <scope>NUCLEOTIDE SEQUENCE</scope>
    <source>
        <strain evidence="2">Huo1</strain>
        <tissue evidence="2">Leaf</tissue>
    </source>
</reference>
<keyword evidence="1" id="KW-1133">Transmembrane helix</keyword>
<dbReference type="PANTHER" id="PTHR21529">
    <property type="entry name" value="MAMMARY TURMOR VIRUS RECEPTOR HOMOLOG 1, 2 MTVR1, 2"/>
    <property type="match status" value="1"/>
</dbReference>
<keyword evidence="1" id="KW-0472">Membrane</keyword>
<feature type="transmembrane region" description="Helical" evidence="1">
    <location>
        <begin position="366"/>
        <end position="388"/>
    </location>
</feature>
<dbReference type="EMBL" id="PNBA02000010">
    <property type="protein sequence ID" value="KAG6411829.1"/>
    <property type="molecule type" value="Genomic_DNA"/>
</dbReference>
<dbReference type="Proteomes" id="UP000298416">
    <property type="component" value="Unassembled WGS sequence"/>
</dbReference>
<dbReference type="PANTHER" id="PTHR21529:SF4">
    <property type="entry name" value="TPR AND ANKYRIN REPEAT-CONTAINING PROTEIN 1"/>
    <property type="match status" value="1"/>
</dbReference>
<evidence type="ECO:0000313" key="3">
    <source>
        <dbReference type="Proteomes" id="UP000298416"/>
    </source>
</evidence>
<accession>A0A8X8XFC6</accession>
<keyword evidence="1" id="KW-0812">Transmembrane</keyword>
<gene>
    <name evidence="2" type="ORF">SASPL_129913</name>
</gene>
<reference evidence="2" key="1">
    <citation type="submission" date="2018-01" db="EMBL/GenBank/DDBJ databases">
        <authorList>
            <person name="Mao J.F."/>
        </authorList>
    </citation>
    <scope>NUCLEOTIDE SEQUENCE</scope>
    <source>
        <strain evidence="2">Huo1</strain>
        <tissue evidence="2">Leaf</tissue>
    </source>
</reference>
<keyword evidence="3" id="KW-1185">Reference proteome</keyword>